<accession>A0A8H6EA23</accession>
<sequence length="194" mass="21282">MAQHPGVGVYHGTKRPAESDPDGDQPLAKKFGRLHIDPVTTSHAPGEANKNLDSAPRPSPSTLTDMMMLDDTKHTVYIHDLEREIAEAELPSDPITFLPEVGGSLRAIPRFIIADTKPVCNELVLYREPTSLTVPKERDSVCKALVETRERARTSQCERHPRAYSTPFSETVADAGNSINTRHSGDAMEIDASV</sequence>
<protein>
    <submittedName>
        <fullName evidence="2">Uncharacterized protein</fullName>
    </submittedName>
</protein>
<dbReference type="AlphaFoldDB" id="A0A8H6EA23"/>
<reference evidence="2 3" key="1">
    <citation type="submission" date="2019-04" db="EMBL/GenBank/DDBJ databases">
        <title>Aspergillus burnettii sp. nov., novel species from soil in southeast Queensland.</title>
        <authorList>
            <person name="Gilchrist C.L.M."/>
            <person name="Pitt J.I."/>
            <person name="Lange L."/>
            <person name="Lacey H.J."/>
            <person name="Vuong D."/>
            <person name="Midgley D.J."/>
            <person name="Greenfield P."/>
            <person name="Bradbury M."/>
            <person name="Lacey E."/>
            <person name="Busk P.K."/>
            <person name="Pilgaard B."/>
            <person name="Chooi Y.H."/>
            <person name="Piggott A.M."/>
        </authorList>
    </citation>
    <scope>NUCLEOTIDE SEQUENCE [LARGE SCALE GENOMIC DNA]</scope>
    <source>
        <strain evidence="2 3">FRR 5400</strain>
    </source>
</reference>
<dbReference type="Pfam" id="PF20354">
    <property type="entry name" value="DUF6649"/>
    <property type="match status" value="1"/>
</dbReference>
<evidence type="ECO:0000313" key="3">
    <source>
        <dbReference type="Proteomes" id="UP000541154"/>
    </source>
</evidence>
<organism evidence="2 3">
    <name type="scientific">Petromyces alliaceus</name>
    <name type="common">Aspergillus alliaceus</name>
    <dbReference type="NCBI Taxonomy" id="209559"/>
    <lineage>
        <taxon>Eukaryota</taxon>
        <taxon>Fungi</taxon>
        <taxon>Dikarya</taxon>
        <taxon>Ascomycota</taxon>
        <taxon>Pezizomycotina</taxon>
        <taxon>Eurotiomycetes</taxon>
        <taxon>Eurotiomycetidae</taxon>
        <taxon>Eurotiales</taxon>
        <taxon>Aspergillaceae</taxon>
        <taxon>Aspergillus</taxon>
        <taxon>Aspergillus subgen. Circumdati</taxon>
    </lineage>
</organism>
<gene>
    <name evidence="2" type="ORF">ETB97_010143</name>
</gene>
<dbReference type="InterPro" id="IPR046591">
    <property type="entry name" value="DUF6649"/>
</dbReference>
<dbReference type="Proteomes" id="UP000541154">
    <property type="component" value="Unassembled WGS sequence"/>
</dbReference>
<proteinExistence type="predicted"/>
<evidence type="ECO:0000256" key="1">
    <source>
        <dbReference type="SAM" id="MobiDB-lite"/>
    </source>
</evidence>
<keyword evidence="3" id="KW-1185">Reference proteome</keyword>
<name>A0A8H6EA23_PETAA</name>
<dbReference type="EMBL" id="SPNV01000052">
    <property type="protein sequence ID" value="KAF5863385.1"/>
    <property type="molecule type" value="Genomic_DNA"/>
</dbReference>
<evidence type="ECO:0000313" key="2">
    <source>
        <dbReference type="EMBL" id="KAF5863385.1"/>
    </source>
</evidence>
<feature type="region of interest" description="Disordered" evidence="1">
    <location>
        <begin position="1"/>
        <end position="65"/>
    </location>
</feature>
<comment type="caution">
    <text evidence="2">The sequence shown here is derived from an EMBL/GenBank/DDBJ whole genome shotgun (WGS) entry which is preliminary data.</text>
</comment>